<dbReference type="InterPro" id="IPR042120">
    <property type="entry name" value="MutL_C_dimsub"/>
</dbReference>
<proteinExistence type="inferred from homology"/>
<evidence type="ECO:0000259" key="3">
    <source>
        <dbReference type="SMART" id="SM00853"/>
    </source>
</evidence>
<dbReference type="Proteomes" id="UP000030651">
    <property type="component" value="Unassembled WGS sequence"/>
</dbReference>
<dbReference type="GO" id="GO:0006298">
    <property type="term" value="P:mismatch repair"/>
    <property type="evidence" value="ECO:0007669"/>
    <property type="project" value="InterPro"/>
</dbReference>
<dbReference type="OMA" id="NKWPMFY"/>
<evidence type="ECO:0000313" key="4">
    <source>
        <dbReference type="EMBL" id="ETS79415.1"/>
    </source>
</evidence>
<dbReference type="SMART" id="SM00853">
    <property type="entry name" value="MutL_C"/>
    <property type="match status" value="1"/>
</dbReference>
<feature type="compositionally biased region" description="Basic residues" evidence="2">
    <location>
        <begin position="409"/>
        <end position="421"/>
    </location>
</feature>
<gene>
    <name evidence="4" type="ORF">PFICI_09268</name>
</gene>
<evidence type="ECO:0000256" key="2">
    <source>
        <dbReference type="SAM" id="MobiDB-lite"/>
    </source>
</evidence>
<evidence type="ECO:0000313" key="5">
    <source>
        <dbReference type="Proteomes" id="UP000030651"/>
    </source>
</evidence>
<dbReference type="PANTHER" id="PTHR10073">
    <property type="entry name" value="DNA MISMATCH REPAIR PROTEIN MLH, PMS, MUTL"/>
    <property type="match status" value="1"/>
</dbReference>
<feature type="compositionally biased region" description="Polar residues" evidence="2">
    <location>
        <begin position="479"/>
        <end position="495"/>
    </location>
</feature>
<dbReference type="GO" id="GO:0032300">
    <property type="term" value="C:mismatch repair complex"/>
    <property type="evidence" value="ECO:0007669"/>
    <property type="project" value="InterPro"/>
</dbReference>
<accession>W3WZZ0</accession>
<dbReference type="SUPFAM" id="SSF118116">
    <property type="entry name" value="DNA mismatch repair protein MutL"/>
    <property type="match status" value="1"/>
</dbReference>
<dbReference type="GO" id="GO:0016887">
    <property type="term" value="F:ATP hydrolysis activity"/>
    <property type="evidence" value="ECO:0007669"/>
    <property type="project" value="InterPro"/>
</dbReference>
<dbReference type="InParanoid" id="W3WZZ0"/>
<organism evidence="4 5">
    <name type="scientific">Pestalotiopsis fici (strain W106-1 / CGMCC3.15140)</name>
    <dbReference type="NCBI Taxonomy" id="1229662"/>
    <lineage>
        <taxon>Eukaryota</taxon>
        <taxon>Fungi</taxon>
        <taxon>Dikarya</taxon>
        <taxon>Ascomycota</taxon>
        <taxon>Pezizomycotina</taxon>
        <taxon>Sordariomycetes</taxon>
        <taxon>Xylariomycetidae</taxon>
        <taxon>Amphisphaeriales</taxon>
        <taxon>Sporocadaceae</taxon>
        <taxon>Pestalotiopsis</taxon>
    </lineage>
</organism>
<dbReference type="Gene3D" id="3.30.565.10">
    <property type="entry name" value="Histidine kinase-like ATPase, C-terminal domain"/>
    <property type="match status" value="1"/>
</dbReference>
<feature type="domain" description="MutL C-terminal dimerisation" evidence="3">
    <location>
        <begin position="696"/>
        <end position="906"/>
    </location>
</feature>
<dbReference type="KEGG" id="pfy:PFICI_09268"/>
<dbReference type="Gene3D" id="3.30.1540.20">
    <property type="entry name" value="MutL, C-terminal domain, dimerisation subdomain"/>
    <property type="match status" value="1"/>
</dbReference>
<dbReference type="RefSeq" id="XP_007836040.1">
    <property type="nucleotide sequence ID" value="XM_007837849.1"/>
</dbReference>
<name>W3WZZ0_PESFW</name>
<feature type="region of interest" description="Disordered" evidence="2">
    <location>
        <begin position="590"/>
        <end position="625"/>
    </location>
</feature>
<feature type="region of interest" description="Disordered" evidence="2">
    <location>
        <begin position="409"/>
        <end position="458"/>
    </location>
</feature>
<dbReference type="PANTHER" id="PTHR10073:SF47">
    <property type="entry name" value="DNA MISMATCH REPAIR PROTEIN MLH3"/>
    <property type="match status" value="1"/>
</dbReference>
<comment type="similarity">
    <text evidence="1">Belongs to the DNA mismatch repair MutL/HexB family.</text>
</comment>
<dbReference type="AlphaFoldDB" id="W3WZZ0"/>
<dbReference type="GO" id="GO:0140664">
    <property type="term" value="F:ATP-dependent DNA damage sensor activity"/>
    <property type="evidence" value="ECO:0007669"/>
    <property type="project" value="InterPro"/>
</dbReference>
<evidence type="ECO:0000256" key="1">
    <source>
        <dbReference type="ARBA" id="ARBA00006082"/>
    </source>
</evidence>
<sequence>MSIKPLPEDVIAQIKSSTTITSINGVVCGLVENSLDAAATKITISIDYSRGNCSVEDNGSGILPSEFAASGGLGKLHYTSRFPAHPSYHGSSGTFLASVAALSLMSVASHHEGHRSHNSVKIHNSKVIARHTPSPPDQRLLSFSHGTRVTVRDLFGSMPVRVKQRALALDRATTLRDWENLKLSIVAILLAWPDQVSVSIRESTSQQTSVLRNTEAIITQLAERARRSLLVSRVSGLLCQANFFDNADPAAWVALKASAAQLSITGAVCILPVATKRLQFISIGIQPLANIRGQNVLYEEINRMFANSSFGVEEDTDGIDEDEKVRRAKDRLSRTGEYTNREVKGKRGIDRHPMFYVHVDLGDLVSCKGGHDADEILDDRQSHLHTIIDVIKAMMHAFLKKHHFHPLSYKPTRRWSPRRSKSNAPESESSSRDDSPGVSFNSVSQMDAASKTQSVPDADLGDAVSARFLGGRSDMSQFNRWSRVSRGSQTPTSSKEPVFEGTTVRRSRPRPSSENDSSAAMSPALFNTEGNLIRPPFLDLEQAFDYSHARSQTSAVESGQASRHEETIAQLDPATKQKCIVDARTGFAGTRTESDADHGLSRQPNRLTKRAKGLRTPSPPARGEPSLWVEDLLARWKNPVFEATEPPIPVAFDASALAETASGYTERDGLCHHGLAQILPKVESRISRKAIRTAEVISQVDQKFILVKVLLERNLRAALEGDDASLLVIIDQHAADERCKVEELMSSYFDIDGPQSASFRAKTETLDKMLQYEISSHERPLFEQYLAHFKHWGIAYSLNVFPSGPQFESRKLPSFVKVSSLPPCIAERCRTEPRLLIDLLRKELWKLNETSGGHGHLPQHIASTLVDEHDSTQQHWLSRFHGCPQGILDMINSRACRSAIMFNDILTLDECKALLGRLAECAFPFQCAHGRPSMVPLVDMGKQPVDEVERGSFGRQFRMWKTETGERFS</sequence>
<dbReference type="HOGENOM" id="CLU_005415_0_0_1"/>
<keyword evidence="5" id="KW-1185">Reference proteome</keyword>
<dbReference type="InterPro" id="IPR014790">
    <property type="entry name" value="MutL_C"/>
</dbReference>
<dbReference type="EMBL" id="KI912114">
    <property type="protein sequence ID" value="ETS79415.1"/>
    <property type="molecule type" value="Genomic_DNA"/>
</dbReference>
<dbReference type="GeneID" id="19274281"/>
<dbReference type="STRING" id="1229662.W3WZZ0"/>
<reference evidence="5" key="1">
    <citation type="journal article" date="2015" name="BMC Genomics">
        <title>Genomic and transcriptomic analysis of the endophytic fungus Pestalotiopsis fici reveals its lifestyle and high potential for synthesis of natural products.</title>
        <authorList>
            <person name="Wang X."/>
            <person name="Zhang X."/>
            <person name="Liu L."/>
            <person name="Xiang M."/>
            <person name="Wang W."/>
            <person name="Sun X."/>
            <person name="Che Y."/>
            <person name="Guo L."/>
            <person name="Liu G."/>
            <person name="Guo L."/>
            <person name="Wang C."/>
            <person name="Yin W.B."/>
            <person name="Stadler M."/>
            <person name="Zhang X."/>
            <person name="Liu X."/>
        </authorList>
    </citation>
    <scope>NUCLEOTIDE SEQUENCE [LARGE SCALE GENOMIC DNA]</scope>
    <source>
        <strain evidence="5">W106-1 / CGMCC3.15140</strain>
    </source>
</reference>
<dbReference type="OrthoDB" id="429932at2759"/>
<dbReference type="InterPro" id="IPR036890">
    <property type="entry name" value="HATPase_C_sf"/>
</dbReference>
<feature type="compositionally biased region" description="Polar residues" evidence="2">
    <location>
        <begin position="438"/>
        <end position="455"/>
    </location>
</feature>
<dbReference type="InterPro" id="IPR038973">
    <property type="entry name" value="MutL/Mlh/Pms-like"/>
</dbReference>
<dbReference type="SUPFAM" id="SSF55874">
    <property type="entry name" value="ATPase domain of HSP90 chaperone/DNA topoisomerase II/histidine kinase"/>
    <property type="match status" value="1"/>
</dbReference>
<feature type="region of interest" description="Disordered" evidence="2">
    <location>
        <begin position="479"/>
        <end position="521"/>
    </location>
</feature>
<dbReference type="InterPro" id="IPR037198">
    <property type="entry name" value="MutL_C_sf"/>
</dbReference>
<protein>
    <recommendedName>
        <fullName evidence="3">MutL C-terminal dimerisation domain-containing protein</fullName>
    </recommendedName>
</protein>
<dbReference type="GO" id="GO:0005524">
    <property type="term" value="F:ATP binding"/>
    <property type="evidence" value="ECO:0007669"/>
    <property type="project" value="InterPro"/>
</dbReference>
<dbReference type="Pfam" id="PF13589">
    <property type="entry name" value="HATPase_c_3"/>
    <property type="match status" value="1"/>
</dbReference>
<dbReference type="eggNOG" id="KOG1977">
    <property type="taxonomic scope" value="Eukaryota"/>
</dbReference>